<dbReference type="InterPro" id="IPR018653">
    <property type="entry name" value="ScfR_C"/>
</dbReference>
<dbReference type="Pfam" id="PF09856">
    <property type="entry name" value="ScfRs"/>
    <property type="match status" value="1"/>
</dbReference>
<name>A0ABQ1KWP2_9RHOB</name>
<gene>
    <name evidence="2" type="ORF">GCM10011363_32710</name>
</gene>
<comment type="caution">
    <text evidence="2">The sequence shown here is derived from an EMBL/GenBank/DDBJ whole genome shotgun (WGS) entry which is preliminary data.</text>
</comment>
<reference evidence="3" key="1">
    <citation type="journal article" date="2019" name="Int. J. Syst. Evol. Microbiol.">
        <title>The Global Catalogue of Microorganisms (GCM) 10K type strain sequencing project: providing services to taxonomists for standard genome sequencing and annotation.</title>
        <authorList>
            <consortium name="The Broad Institute Genomics Platform"/>
            <consortium name="The Broad Institute Genome Sequencing Center for Infectious Disease"/>
            <person name="Wu L."/>
            <person name="Ma J."/>
        </authorList>
    </citation>
    <scope>NUCLEOTIDE SEQUENCE [LARGE SCALE GENOMIC DNA]</scope>
    <source>
        <strain evidence="3">CGMCC 1.12478</strain>
    </source>
</reference>
<proteinExistence type="predicted"/>
<dbReference type="Proteomes" id="UP000645462">
    <property type="component" value="Unassembled WGS sequence"/>
</dbReference>
<evidence type="ECO:0000313" key="3">
    <source>
        <dbReference type="Proteomes" id="UP000645462"/>
    </source>
</evidence>
<evidence type="ECO:0000313" key="2">
    <source>
        <dbReference type="EMBL" id="GGC13527.1"/>
    </source>
</evidence>
<evidence type="ECO:0000259" key="1">
    <source>
        <dbReference type="Pfam" id="PF09856"/>
    </source>
</evidence>
<feature type="domain" description="Short-chain fatty acyl coenzyme A regulators C-terminal" evidence="1">
    <location>
        <begin position="35"/>
        <end position="112"/>
    </location>
</feature>
<protein>
    <recommendedName>
        <fullName evidence="1">Short-chain fatty acyl coenzyme A regulators C-terminal domain-containing protein</fullName>
    </recommendedName>
</protein>
<organism evidence="2 3">
    <name type="scientific">Marivita lacus</name>
    <dbReference type="NCBI Taxonomy" id="1323742"/>
    <lineage>
        <taxon>Bacteria</taxon>
        <taxon>Pseudomonadati</taxon>
        <taxon>Pseudomonadota</taxon>
        <taxon>Alphaproteobacteria</taxon>
        <taxon>Rhodobacterales</taxon>
        <taxon>Roseobacteraceae</taxon>
        <taxon>Marivita</taxon>
    </lineage>
</organism>
<sequence>MRGALDHAPTLVERFLHRHQTHRAMVDQFRRIAAQTMSGIPFFFLRVDRAGNISKRFDATTITLAEEGGACAVWDIQGAFQVPSPLLPQFVKMPDDGRFYTVSRTSDRPSWARACRTAAVSSPSAPTSTRRT</sequence>
<accession>A0ABQ1KWP2</accession>
<dbReference type="EMBL" id="BMFC01000010">
    <property type="protein sequence ID" value="GGC13527.1"/>
    <property type="molecule type" value="Genomic_DNA"/>
</dbReference>
<keyword evidence="3" id="KW-1185">Reference proteome</keyword>